<dbReference type="OrthoDB" id="247073at2759"/>
<protein>
    <submittedName>
        <fullName evidence="2">Uncharacterized protein</fullName>
    </submittedName>
</protein>
<gene>
    <name evidence="2" type="ORF">BSAL_75885</name>
</gene>
<organism evidence="2 3">
    <name type="scientific">Bodo saltans</name>
    <name type="common">Flagellated protozoan</name>
    <dbReference type="NCBI Taxonomy" id="75058"/>
    <lineage>
        <taxon>Eukaryota</taxon>
        <taxon>Discoba</taxon>
        <taxon>Euglenozoa</taxon>
        <taxon>Kinetoplastea</taxon>
        <taxon>Metakinetoplastina</taxon>
        <taxon>Eubodonida</taxon>
        <taxon>Bodonidae</taxon>
        <taxon>Bodo</taxon>
    </lineage>
</organism>
<dbReference type="EMBL" id="CYKH01000700">
    <property type="protein sequence ID" value="CUG21282.1"/>
    <property type="molecule type" value="Genomic_DNA"/>
</dbReference>
<feature type="compositionally biased region" description="Polar residues" evidence="1">
    <location>
        <begin position="34"/>
        <end position="71"/>
    </location>
</feature>
<evidence type="ECO:0000313" key="3">
    <source>
        <dbReference type="Proteomes" id="UP000051952"/>
    </source>
</evidence>
<feature type="compositionally biased region" description="Low complexity" evidence="1">
    <location>
        <begin position="1"/>
        <end position="11"/>
    </location>
</feature>
<reference evidence="3" key="1">
    <citation type="submission" date="2015-09" db="EMBL/GenBank/DDBJ databases">
        <authorList>
            <consortium name="Pathogen Informatics"/>
        </authorList>
    </citation>
    <scope>NUCLEOTIDE SEQUENCE [LARGE SCALE GENOMIC DNA]</scope>
    <source>
        <strain evidence="3">Lake Konstanz</strain>
    </source>
</reference>
<accession>A0A0S4IVU3</accession>
<feature type="region of interest" description="Disordered" evidence="1">
    <location>
        <begin position="352"/>
        <end position="386"/>
    </location>
</feature>
<evidence type="ECO:0000256" key="1">
    <source>
        <dbReference type="SAM" id="MobiDB-lite"/>
    </source>
</evidence>
<name>A0A0S4IVU3_BODSA</name>
<keyword evidence="3" id="KW-1185">Reference proteome</keyword>
<evidence type="ECO:0000313" key="2">
    <source>
        <dbReference type="EMBL" id="CUG21282.1"/>
    </source>
</evidence>
<sequence length="405" mass="44787">MPSASRPRSSPGATRVAKSPGSALLSSRPPFSLYSRNIATNSRDDSPSTSRHQLQRAISPTVQQQRTRSPVLTRQVVSHTPAAHTPSLHYQQQQHYSQHIDNWSLPATPSNMYAGGGGERSGEQQLELFGKLQQVVVQLTHSAAEEKSKLVRMQQRLDSFEALVKDQDRMICELRSMNARLQKEKDALTSFRQVPGMDQLEAYVSHQETDATPPQARRQQQHQVSRVLQQTPASQYHHDESLASGNVVTPKTKTFVQSLVDQLKEEKRLRYQVEEQSSRMIGEQQLTIHRLEDRLTVRNPAGGSSPAGGRSPRASVGATARVGVHSMLHSPGDDEPHRYDPRPLMVEAIRAYTNPSPSDDGPSVRVTVGDDQPPSARSMSSSDAGSISMENASALLQQIKLRHGL</sequence>
<feature type="compositionally biased region" description="Low complexity" evidence="1">
    <location>
        <begin position="375"/>
        <end position="386"/>
    </location>
</feature>
<proteinExistence type="predicted"/>
<dbReference type="VEuPathDB" id="TriTrypDB:BSAL_75885"/>
<feature type="region of interest" description="Disordered" evidence="1">
    <location>
        <begin position="1"/>
        <end position="71"/>
    </location>
</feature>
<dbReference type="Proteomes" id="UP000051952">
    <property type="component" value="Unassembled WGS sequence"/>
</dbReference>
<dbReference type="AlphaFoldDB" id="A0A0S4IVU3"/>